<evidence type="ECO:0000313" key="2">
    <source>
        <dbReference type="EMBL" id="KAJ4834610.1"/>
    </source>
</evidence>
<dbReference type="InterPro" id="IPR001810">
    <property type="entry name" value="F-box_dom"/>
</dbReference>
<reference evidence="2" key="1">
    <citation type="submission" date="2022-02" db="EMBL/GenBank/DDBJ databases">
        <authorList>
            <person name="Henning P.M."/>
            <person name="McCubbin A.G."/>
            <person name="Shore J.S."/>
        </authorList>
    </citation>
    <scope>NUCLEOTIDE SEQUENCE</scope>
    <source>
        <strain evidence="2">F60SS</strain>
        <tissue evidence="2">Leaves</tissue>
    </source>
</reference>
<dbReference type="EMBL" id="JAKUCV010004656">
    <property type="protein sequence ID" value="KAJ4834610.1"/>
    <property type="molecule type" value="Genomic_DNA"/>
</dbReference>
<dbReference type="InterPro" id="IPR050796">
    <property type="entry name" value="SCF_F-box_component"/>
</dbReference>
<accession>A0A9Q0FN92</accession>
<feature type="domain" description="F-box" evidence="1">
    <location>
        <begin position="15"/>
        <end position="60"/>
    </location>
</feature>
<dbReference type="SMART" id="SM00256">
    <property type="entry name" value="FBOX"/>
    <property type="match status" value="1"/>
</dbReference>
<gene>
    <name evidence="2" type="ORF">Tsubulata_047645</name>
</gene>
<dbReference type="Gene3D" id="1.20.1280.50">
    <property type="match status" value="1"/>
</dbReference>
<proteinExistence type="predicted"/>
<dbReference type="OrthoDB" id="1303199at2759"/>
<dbReference type="PANTHER" id="PTHR31672">
    <property type="entry name" value="BNACNNG10540D PROTEIN"/>
    <property type="match status" value="1"/>
</dbReference>
<organism evidence="2 3">
    <name type="scientific">Turnera subulata</name>
    <dbReference type="NCBI Taxonomy" id="218843"/>
    <lineage>
        <taxon>Eukaryota</taxon>
        <taxon>Viridiplantae</taxon>
        <taxon>Streptophyta</taxon>
        <taxon>Embryophyta</taxon>
        <taxon>Tracheophyta</taxon>
        <taxon>Spermatophyta</taxon>
        <taxon>Magnoliopsida</taxon>
        <taxon>eudicotyledons</taxon>
        <taxon>Gunneridae</taxon>
        <taxon>Pentapetalae</taxon>
        <taxon>rosids</taxon>
        <taxon>fabids</taxon>
        <taxon>Malpighiales</taxon>
        <taxon>Passifloraceae</taxon>
        <taxon>Turnera</taxon>
    </lineage>
</organism>
<keyword evidence="3" id="KW-1185">Reference proteome</keyword>
<sequence>MRDESRLLVDQAKTTTNINCLPPEIVEEILALLPIESIHRFRSVSKSCSSLLASAEFHKLRRKSTPPPPEMINVVPKFLYHASSSPSRFSPTNIDLWVMKEYCNEASWVHFVSYSPYGRIGDVITSIPRSAKDGGYIMLQHCTGRIDVLKWINNNPEEGSDEAEEQYSNKIKFCCRHIDIMTAIPYTEALTSPFASTGIDQGFA</sequence>
<dbReference type="PROSITE" id="PS50181">
    <property type="entry name" value="FBOX"/>
    <property type="match status" value="1"/>
</dbReference>
<evidence type="ECO:0000313" key="3">
    <source>
        <dbReference type="Proteomes" id="UP001141552"/>
    </source>
</evidence>
<protein>
    <recommendedName>
        <fullName evidence="1">F-box domain-containing protein</fullName>
    </recommendedName>
</protein>
<reference evidence="2" key="2">
    <citation type="journal article" date="2023" name="Plants (Basel)">
        <title>Annotation of the Turnera subulata (Passifloraceae) Draft Genome Reveals the S-Locus Evolved after the Divergence of Turneroideae from Passifloroideae in a Stepwise Manner.</title>
        <authorList>
            <person name="Henning P.M."/>
            <person name="Roalson E.H."/>
            <person name="Mir W."/>
            <person name="McCubbin A.G."/>
            <person name="Shore J.S."/>
        </authorList>
    </citation>
    <scope>NUCLEOTIDE SEQUENCE</scope>
    <source>
        <strain evidence="2">F60SS</strain>
    </source>
</reference>
<dbReference type="SUPFAM" id="SSF81383">
    <property type="entry name" value="F-box domain"/>
    <property type="match status" value="1"/>
</dbReference>
<dbReference type="Pfam" id="PF00646">
    <property type="entry name" value="F-box"/>
    <property type="match status" value="1"/>
</dbReference>
<dbReference type="AlphaFoldDB" id="A0A9Q0FN92"/>
<evidence type="ECO:0000259" key="1">
    <source>
        <dbReference type="PROSITE" id="PS50181"/>
    </source>
</evidence>
<name>A0A9Q0FN92_9ROSI</name>
<dbReference type="Proteomes" id="UP001141552">
    <property type="component" value="Unassembled WGS sequence"/>
</dbReference>
<comment type="caution">
    <text evidence="2">The sequence shown here is derived from an EMBL/GenBank/DDBJ whole genome shotgun (WGS) entry which is preliminary data.</text>
</comment>
<dbReference type="InterPro" id="IPR036047">
    <property type="entry name" value="F-box-like_dom_sf"/>
</dbReference>